<accession>A0A411HQ08</accession>
<proteinExistence type="inferred from homology"/>
<keyword evidence="14" id="KW-1185">Reference proteome</keyword>
<evidence type="ECO:0000256" key="8">
    <source>
        <dbReference type="ARBA" id="ARBA00022842"/>
    </source>
</evidence>
<organism evidence="13 14">
    <name type="scientific">Pseudolysobacter antarcticus</name>
    <dbReference type="NCBI Taxonomy" id="2511995"/>
    <lineage>
        <taxon>Bacteria</taxon>
        <taxon>Pseudomonadati</taxon>
        <taxon>Pseudomonadota</taxon>
        <taxon>Gammaproteobacteria</taxon>
        <taxon>Lysobacterales</taxon>
        <taxon>Rhodanobacteraceae</taxon>
        <taxon>Pseudolysobacter</taxon>
    </lineage>
</organism>
<dbReference type="AlphaFoldDB" id="A0A411HQ08"/>
<feature type="binding site" evidence="12">
    <location>
        <position position="139"/>
    </location>
    <ligand>
        <name>Mg(2+)</name>
        <dbReference type="ChEBI" id="CHEBI:18420"/>
    </ligand>
</feature>
<sequence>MLRARPWLGTLVEIRVDGLAEADAVAATDAAFAEIATIHRCMSFHEPDSDLARLHRARAGSAVQVDPHTWNVLQTALVFAEESRGCFDPTIAAQLVAWNFLPRPRDSGEPDPAASWSNIELLPESQVRLHRALWIDLGGIAKGYAVDCAIRILRNAGATAGGVNAGGDLAVFGAAAQTVHVRDPRAPQNTLPLLELRDAAVATSAGYFERRRAATGWLGPHVHGKRRGAVGTHSSVSVIAPSCMHADALTKIVLADARIAAKLLPRYGAQVCRYDSQRGWRTLRGE</sequence>
<keyword evidence="6 11" id="KW-0479">Metal-binding</keyword>
<protein>
    <recommendedName>
        <fullName evidence="3 11">FAD:protein FMN transferase</fullName>
        <ecNumber evidence="2 11">2.7.1.180</ecNumber>
    </recommendedName>
    <alternativeName>
        <fullName evidence="9 11">Flavin transferase</fullName>
    </alternativeName>
</protein>
<reference evidence="13 14" key="1">
    <citation type="submission" date="2019-01" db="EMBL/GenBank/DDBJ databases">
        <title>Pseudolysobacter antarctica gen. nov., sp. nov., isolated from Fildes Peninsula, Antarctica.</title>
        <authorList>
            <person name="Wei Z."/>
            <person name="Peng F."/>
        </authorList>
    </citation>
    <scope>NUCLEOTIDE SEQUENCE [LARGE SCALE GENOMIC DNA]</scope>
    <source>
        <strain evidence="13 14">AQ6-296</strain>
    </source>
</reference>
<dbReference type="PIRSF" id="PIRSF006268">
    <property type="entry name" value="ApbE"/>
    <property type="match status" value="1"/>
</dbReference>
<evidence type="ECO:0000256" key="9">
    <source>
        <dbReference type="ARBA" id="ARBA00031306"/>
    </source>
</evidence>
<feature type="binding site" evidence="12">
    <location>
        <position position="247"/>
    </location>
    <ligand>
        <name>Mg(2+)</name>
        <dbReference type="ChEBI" id="CHEBI:18420"/>
    </ligand>
</feature>
<dbReference type="OrthoDB" id="9778595at2"/>
<gene>
    <name evidence="13" type="ORF">ELE36_04400</name>
</gene>
<dbReference type="InterPro" id="IPR024932">
    <property type="entry name" value="ApbE"/>
</dbReference>
<dbReference type="PANTHER" id="PTHR30040">
    <property type="entry name" value="THIAMINE BIOSYNTHESIS LIPOPROTEIN APBE"/>
    <property type="match status" value="1"/>
</dbReference>
<dbReference type="GO" id="GO:0016740">
    <property type="term" value="F:transferase activity"/>
    <property type="evidence" value="ECO:0007669"/>
    <property type="project" value="UniProtKB-UniRule"/>
</dbReference>
<evidence type="ECO:0000256" key="6">
    <source>
        <dbReference type="ARBA" id="ARBA00022723"/>
    </source>
</evidence>
<keyword evidence="5 11" id="KW-0808">Transferase</keyword>
<evidence type="ECO:0000256" key="10">
    <source>
        <dbReference type="ARBA" id="ARBA00048540"/>
    </source>
</evidence>
<comment type="similarity">
    <text evidence="1 11">Belongs to the ApbE family.</text>
</comment>
<comment type="catalytic activity">
    <reaction evidence="10 11">
        <text>L-threonyl-[protein] + FAD = FMN-L-threonyl-[protein] + AMP + H(+)</text>
        <dbReference type="Rhea" id="RHEA:36847"/>
        <dbReference type="Rhea" id="RHEA-COMP:11060"/>
        <dbReference type="Rhea" id="RHEA-COMP:11061"/>
        <dbReference type="ChEBI" id="CHEBI:15378"/>
        <dbReference type="ChEBI" id="CHEBI:30013"/>
        <dbReference type="ChEBI" id="CHEBI:57692"/>
        <dbReference type="ChEBI" id="CHEBI:74257"/>
        <dbReference type="ChEBI" id="CHEBI:456215"/>
        <dbReference type="EC" id="2.7.1.180"/>
    </reaction>
</comment>
<keyword evidence="7 11" id="KW-0274">FAD</keyword>
<evidence type="ECO:0000256" key="3">
    <source>
        <dbReference type="ARBA" id="ARBA00016337"/>
    </source>
</evidence>
<keyword evidence="4 11" id="KW-0285">Flavoprotein</keyword>
<dbReference type="EC" id="2.7.1.180" evidence="2 11"/>
<dbReference type="SUPFAM" id="SSF143631">
    <property type="entry name" value="ApbE-like"/>
    <property type="match status" value="1"/>
</dbReference>
<evidence type="ECO:0000256" key="7">
    <source>
        <dbReference type="ARBA" id="ARBA00022827"/>
    </source>
</evidence>
<dbReference type="Gene3D" id="3.10.520.10">
    <property type="entry name" value="ApbE-like domains"/>
    <property type="match status" value="1"/>
</dbReference>
<dbReference type="Pfam" id="PF02424">
    <property type="entry name" value="ApbE"/>
    <property type="match status" value="1"/>
</dbReference>
<evidence type="ECO:0000256" key="5">
    <source>
        <dbReference type="ARBA" id="ARBA00022679"/>
    </source>
</evidence>
<keyword evidence="8 11" id="KW-0460">Magnesium</keyword>
<evidence type="ECO:0000256" key="11">
    <source>
        <dbReference type="PIRNR" id="PIRNR006268"/>
    </source>
</evidence>
<comment type="cofactor">
    <cofactor evidence="12">
        <name>Mg(2+)</name>
        <dbReference type="ChEBI" id="CHEBI:18420"/>
    </cofactor>
    <cofactor evidence="12">
        <name>Mn(2+)</name>
        <dbReference type="ChEBI" id="CHEBI:29035"/>
    </cofactor>
    <text evidence="12">Magnesium. Can also use manganese.</text>
</comment>
<evidence type="ECO:0000313" key="13">
    <source>
        <dbReference type="EMBL" id="QBB72557.1"/>
    </source>
</evidence>
<dbReference type="PANTHER" id="PTHR30040:SF2">
    <property type="entry name" value="FAD:PROTEIN FMN TRANSFERASE"/>
    <property type="match status" value="1"/>
</dbReference>
<dbReference type="Proteomes" id="UP000291562">
    <property type="component" value="Chromosome"/>
</dbReference>
<evidence type="ECO:0000256" key="1">
    <source>
        <dbReference type="ARBA" id="ARBA00008282"/>
    </source>
</evidence>
<evidence type="ECO:0000313" key="14">
    <source>
        <dbReference type="Proteomes" id="UP000291562"/>
    </source>
</evidence>
<evidence type="ECO:0000256" key="4">
    <source>
        <dbReference type="ARBA" id="ARBA00022630"/>
    </source>
</evidence>
<name>A0A411HQ08_9GAMM</name>
<dbReference type="InterPro" id="IPR003374">
    <property type="entry name" value="ApbE-like_sf"/>
</dbReference>
<dbReference type="KEGG" id="xbc:ELE36_04400"/>
<evidence type="ECO:0000256" key="2">
    <source>
        <dbReference type="ARBA" id="ARBA00011955"/>
    </source>
</evidence>
<evidence type="ECO:0000256" key="12">
    <source>
        <dbReference type="PIRSR" id="PIRSR006268-2"/>
    </source>
</evidence>
<dbReference type="GO" id="GO:0046872">
    <property type="term" value="F:metal ion binding"/>
    <property type="evidence" value="ECO:0007669"/>
    <property type="project" value="UniProtKB-UniRule"/>
</dbReference>
<dbReference type="EMBL" id="CP035704">
    <property type="protein sequence ID" value="QBB72557.1"/>
    <property type="molecule type" value="Genomic_DNA"/>
</dbReference>